<sequence>MKRNAAEAYFAGGCFWCTQALFNNLKGVDGVEVGYSGGMLSNPSYEAVSSGSTNHAETIKIIFDPKIISYKDLIYVFLRTHDPTTMNRQGTDVGTQYRSVIFYANDEQKKTALKEIKKAQKLYSNPIVTQVIPSGAFYKAEKYHQDYYVKNPQKPYCTLVIDPKIQKLKKEFKEYLKSS</sequence>
<feature type="domain" description="Peptide methionine sulphoxide reductase MsrA" evidence="5">
    <location>
        <begin position="7"/>
        <end position="157"/>
    </location>
</feature>
<keyword evidence="1 4" id="KW-0560">Oxidoreductase</keyword>
<dbReference type="NCBIfam" id="TIGR00401">
    <property type="entry name" value="msrA"/>
    <property type="match status" value="1"/>
</dbReference>
<dbReference type="InterPro" id="IPR002569">
    <property type="entry name" value="Met_Sox_Rdtase_MsrA_dom"/>
</dbReference>
<dbReference type="PANTHER" id="PTHR43774:SF1">
    <property type="entry name" value="PEPTIDE METHIONINE SULFOXIDE REDUCTASE MSRA 2"/>
    <property type="match status" value="1"/>
</dbReference>
<comment type="function">
    <text evidence="4">Has an important function as a repair enzyme for proteins that have been inactivated by oxidation. Catalyzes the reversible oxidation-reduction of methionine sulfoxide in proteins to methionine.</text>
</comment>
<dbReference type="HAMAP" id="MF_01401">
    <property type="entry name" value="MsrA"/>
    <property type="match status" value="1"/>
</dbReference>
<dbReference type="Proteomes" id="UP000034081">
    <property type="component" value="Unassembled WGS sequence"/>
</dbReference>
<dbReference type="Gene3D" id="3.30.1060.10">
    <property type="entry name" value="Peptide methionine sulphoxide reductase MsrA"/>
    <property type="match status" value="1"/>
</dbReference>
<accession>A0A0G0LBM2</accession>
<dbReference type="SUPFAM" id="SSF55068">
    <property type="entry name" value="Peptide methionine sulfoxide reductase"/>
    <property type="match status" value="1"/>
</dbReference>
<evidence type="ECO:0000259" key="5">
    <source>
        <dbReference type="Pfam" id="PF01625"/>
    </source>
</evidence>
<dbReference type="Pfam" id="PF01625">
    <property type="entry name" value="PMSR"/>
    <property type="match status" value="1"/>
</dbReference>
<comment type="catalytic activity">
    <reaction evidence="2 4">
        <text>L-methionyl-[protein] + [thioredoxin]-disulfide + H2O = L-methionyl-(S)-S-oxide-[protein] + [thioredoxin]-dithiol</text>
        <dbReference type="Rhea" id="RHEA:14217"/>
        <dbReference type="Rhea" id="RHEA-COMP:10698"/>
        <dbReference type="Rhea" id="RHEA-COMP:10700"/>
        <dbReference type="Rhea" id="RHEA-COMP:12313"/>
        <dbReference type="Rhea" id="RHEA-COMP:12315"/>
        <dbReference type="ChEBI" id="CHEBI:15377"/>
        <dbReference type="ChEBI" id="CHEBI:16044"/>
        <dbReference type="ChEBI" id="CHEBI:29950"/>
        <dbReference type="ChEBI" id="CHEBI:44120"/>
        <dbReference type="ChEBI" id="CHEBI:50058"/>
        <dbReference type="EC" id="1.8.4.11"/>
    </reaction>
</comment>
<dbReference type="STRING" id="1618570.UT08_C0008G0006"/>
<dbReference type="EC" id="1.8.4.11" evidence="4"/>
<dbReference type="EMBL" id="LBVL01000008">
    <property type="protein sequence ID" value="KKQ85250.1"/>
    <property type="molecule type" value="Genomic_DNA"/>
</dbReference>
<dbReference type="AlphaFoldDB" id="A0A0G0LBM2"/>
<proteinExistence type="inferred from homology"/>
<feature type="active site" evidence="4">
    <location>
        <position position="14"/>
    </location>
</feature>
<dbReference type="PANTHER" id="PTHR43774">
    <property type="entry name" value="PEPTIDE METHIONINE SULFOXIDE REDUCTASE"/>
    <property type="match status" value="1"/>
</dbReference>
<comment type="caution">
    <text evidence="6">The sequence shown here is derived from an EMBL/GenBank/DDBJ whole genome shotgun (WGS) entry which is preliminary data.</text>
</comment>
<organism evidence="6 7">
    <name type="scientific">Candidatus Woesebacteria bacterium GW2011_GWB1_38_8</name>
    <dbReference type="NCBI Taxonomy" id="1618570"/>
    <lineage>
        <taxon>Bacteria</taxon>
        <taxon>Candidatus Woeseibacteriota</taxon>
    </lineage>
</organism>
<gene>
    <name evidence="4" type="primary">msrA</name>
    <name evidence="6" type="ORF">UT08_C0008G0006</name>
</gene>
<evidence type="ECO:0000256" key="4">
    <source>
        <dbReference type="HAMAP-Rule" id="MF_01401"/>
    </source>
</evidence>
<reference evidence="6 7" key="1">
    <citation type="journal article" date="2015" name="Nature">
        <title>rRNA introns, odd ribosomes, and small enigmatic genomes across a large radiation of phyla.</title>
        <authorList>
            <person name="Brown C.T."/>
            <person name="Hug L.A."/>
            <person name="Thomas B.C."/>
            <person name="Sharon I."/>
            <person name="Castelle C.J."/>
            <person name="Singh A."/>
            <person name="Wilkins M.J."/>
            <person name="Williams K.H."/>
            <person name="Banfield J.F."/>
        </authorList>
    </citation>
    <scope>NUCLEOTIDE SEQUENCE [LARGE SCALE GENOMIC DNA]</scope>
</reference>
<evidence type="ECO:0000256" key="2">
    <source>
        <dbReference type="ARBA" id="ARBA00047806"/>
    </source>
</evidence>
<protein>
    <recommendedName>
        <fullName evidence="4">Peptide methionine sulfoxide reductase MsrA</fullName>
        <shortName evidence="4">Protein-methionine-S-oxide reductase</shortName>
        <ecNumber evidence="4">1.8.4.11</ecNumber>
    </recommendedName>
    <alternativeName>
        <fullName evidence="4">Peptide-methionine (S)-S-oxide reductase</fullName>
        <shortName evidence="4">Peptide Met(O) reductase</shortName>
    </alternativeName>
</protein>
<evidence type="ECO:0000313" key="6">
    <source>
        <dbReference type="EMBL" id="KKQ85250.1"/>
    </source>
</evidence>
<comment type="similarity">
    <text evidence="4">Belongs to the MsrA Met sulfoxide reductase family.</text>
</comment>
<evidence type="ECO:0000256" key="1">
    <source>
        <dbReference type="ARBA" id="ARBA00023002"/>
    </source>
</evidence>
<dbReference type="PATRIC" id="fig|1618570.3.peg.800"/>
<dbReference type="GO" id="GO:0008113">
    <property type="term" value="F:peptide-methionine (S)-S-oxide reductase activity"/>
    <property type="evidence" value="ECO:0007669"/>
    <property type="project" value="UniProtKB-UniRule"/>
</dbReference>
<evidence type="ECO:0000313" key="7">
    <source>
        <dbReference type="Proteomes" id="UP000034081"/>
    </source>
</evidence>
<name>A0A0G0LBM2_9BACT</name>
<evidence type="ECO:0000256" key="3">
    <source>
        <dbReference type="ARBA" id="ARBA00048782"/>
    </source>
</evidence>
<dbReference type="InterPro" id="IPR036509">
    <property type="entry name" value="Met_Sox_Rdtase_MsrA_sf"/>
</dbReference>
<comment type="catalytic activity">
    <reaction evidence="3 4">
        <text>[thioredoxin]-disulfide + L-methionine + H2O = L-methionine (S)-S-oxide + [thioredoxin]-dithiol</text>
        <dbReference type="Rhea" id="RHEA:19993"/>
        <dbReference type="Rhea" id="RHEA-COMP:10698"/>
        <dbReference type="Rhea" id="RHEA-COMP:10700"/>
        <dbReference type="ChEBI" id="CHEBI:15377"/>
        <dbReference type="ChEBI" id="CHEBI:29950"/>
        <dbReference type="ChEBI" id="CHEBI:50058"/>
        <dbReference type="ChEBI" id="CHEBI:57844"/>
        <dbReference type="ChEBI" id="CHEBI:58772"/>
        <dbReference type="EC" id="1.8.4.11"/>
    </reaction>
</comment>
<dbReference type="GO" id="GO:0033744">
    <property type="term" value="F:L-methionine:thioredoxin-disulfide S-oxidoreductase activity"/>
    <property type="evidence" value="ECO:0007669"/>
    <property type="project" value="RHEA"/>
</dbReference>